<protein>
    <submittedName>
        <fullName evidence="1">Uncharacterized protein</fullName>
    </submittedName>
</protein>
<name>A0ABV5KZ48_9BACL</name>
<accession>A0ABV5KZ48</accession>
<organism evidence="1 2">
    <name type="scientific">Paenibacillus aurantiacus</name>
    <dbReference type="NCBI Taxonomy" id="1936118"/>
    <lineage>
        <taxon>Bacteria</taxon>
        <taxon>Bacillati</taxon>
        <taxon>Bacillota</taxon>
        <taxon>Bacilli</taxon>
        <taxon>Bacillales</taxon>
        <taxon>Paenibacillaceae</taxon>
        <taxon>Paenibacillus</taxon>
    </lineage>
</organism>
<dbReference type="EMBL" id="JBHMDO010000047">
    <property type="protein sequence ID" value="MFB9330210.1"/>
    <property type="molecule type" value="Genomic_DNA"/>
</dbReference>
<reference evidence="1 2" key="1">
    <citation type="submission" date="2024-09" db="EMBL/GenBank/DDBJ databases">
        <authorList>
            <person name="Sun Q."/>
            <person name="Mori K."/>
        </authorList>
    </citation>
    <scope>NUCLEOTIDE SEQUENCE [LARGE SCALE GENOMIC DNA]</scope>
    <source>
        <strain evidence="1 2">TISTR 2452</strain>
    </source>
</reference>
<dbReference type="RefSeq" id="WP_377501191.1">
    <property type="nucleotide sequence ID" value="NZ_JBHMDO010000047.1"/>
</dbReference>
<comment type="caution">
    <text evidence="1">The sequence shown here is derived from an EMBL/GenBank/DDBJ whole genome shotgun (WGS) entry which is preliminary data.</text>
</comment>
<gene>
    <name evidence="1" type="ORF">ACFFSY_30060</name>
</gene>
<sequence length="66" mass="7157">MEEQTNSGGGGYSLQEREARQAALTGRLAAGPEPALLAAEQMEDAAPHWQSFYRAVRQAVQGLRDL</sequence>
<dbReference type="Proteomes" id="UP001589747">
    <property type="component" value="Unassembled WGS sequence"/>
</dbReference>
<proteinExistence type="predicted"/>
<evidence type="ECO:0000313" key="1">
    <source>
        <dbReference type="EMBL" id="MFB9330210.1"/>
    </source>
</evidence>
<evidence type="ECO:0000313" key="2">
    <source>
        <dbReference type="Proteomes" id="UP001589747"/>
    </source>
</evidence>
<keyword evidence="2" id="KW-1185">Reference proteome</keyword>